<feature type="domain" description="Type II secretion system protein GspF" evidence="7">
    <location>
        <begin position="172"/>
        <end position="298"/>
    </location>
</feature>
<evidence type="ECO:0000256" key="2">
    <source>
        <dbReference type="ARBA" id="ARBA00022475"/>
    </source>
</evidence>
<dbReference type="EMBL" id="JBIUZV010000003">
    <property type="protein sequence ID" value="MFJ3045773.1"/>
    <property type="molecule type" value="Genomic_DNA"/>
</dbReference>
<dbReference type="Pfam" id="PF00482">
    <property type="entry name" value="T2SSF"/>
    <property type="match status" value="1"/>
</dbReference>
<evidence type="ECO:0000256" key="1">
    <source>
        <dbReference type="ARBA" id="ARBA00004651"/>
    </source>
</evidence>
<proteinExistence type="predicted"/>
<dbReference type="PANTHER" id="PTHR35007:SF2">
    <property type="entry name" value="PILUS ASSEMBLE PROTEIN"/>
    <property type="match status" value="1"/>
</dbReference>
<evidence type="ECO:0000313" key="8">
    <source>
        <dbReference type="EMBL" id="MFJ3045773.1"/>
    </source>
</evidence>
<keyword evidence="4 6" id="KW-1133">Transmembrane helix</keyword>
<feature type="transmembrane region" description="Helical" evidence="6">
    <location>
        <begin position="131"/>
        <end position="153"/>
    </location>
</feature>
<keyword evidence="9" id="KW-1185">Reference proteome</keyword>
<gene>
    <name evidence="8" type="ORF">ACIPEN_08090</name>
</gene>
<dbReference type="Proteomes" id="UP001617427">
    <property type="component" value="Unassembled WGS sequence"/>
</dbReference>
<evidence type="ECO:0000256" key="6">
    <source>
        <dbReference type="SAM" id="Phobius"/>
    </source>
</evidence>
<evidence type="ECO:0000256" key="5">
    <source>
        <dbReference type="ARBA" id="ARBA00023136"/>
    </source>
</evidence>
<feature type="transmembrane region" description="Helical" evidence="6">
    <location>
        <begin position="6"/>
        <end position="27"/>
    </location>
</feature>
<name>A0ABW8EY45_9BURK</name>
<feature type="transmembrane region" description="Helical" evidence="6">
    <location>
        <begin position="279"/>
        <end position="308"/>
    </location>
</feature>
<evidence type="ECO:0000256" key="4">
    <source>
        <dbReference type="ARBA" id="ARBA00022989"/>
    </source>
</evidence>
<accession>A0ABW8EY45</accession>
<evidence type="ECO:0000259" key="7">
    <source>
        <dbReference type="Pfam" id="PF00482"/>
    </source>
</evidence>
<organism evidence="8 9">
    <name type="scientific">Herbaspirillum chlorophenolicum</name>
    <dbReference type="NCBI Taxonomy" id="211589"/>
    <lineage>
        <taxon>Bacteria</taxon>
        <taxon>Pseudomonadati</taxon>
        <taxon>Pseudomonadota</taxon>
        <taxon>Betaproteobacteria</taxon>
        <taxon>Burkholderiales</taxon>
        <taxon>Oxalobacteraceae</taxon>
        <taxon>Herbaspirillum</taxon>
    </lineage>
</organism>
<evidence type="ECO:0000313" key="9">
    <source>
        <dbReference type="Proteomes" id="UP001617427"/>
    </source>
</evidence>
<protein>
    <submittedName>
        <fullName evidence="8">Type II secretion system F family protein</fullName>
    </submittedName>
</protein>
<dbReference type="InterPro" id="IPR018076">
    <property type="entry name" value="T2SS_GspF_dom"/>
</dbReference>
<comment type="subcellular location">
    <subcellularLocation>
        <location evidence="1">Cell membrane</location>
        <topology evidence="1">Multi-pass membrane protein</topology>
    </subcellularLocation>
</comment>
<evidence type="ECO:0000256" key="3">
    <source>
        <dbReference type="ARBA" id="ARBA00022692"/>
    </source>
</evidence>
<keyword evidence="3 6" id="KW-0812">Transmembrane</keyword>
<feature type="transmembrane region" description="Helical" evidence="6">
    <location>
        <begin position="105"/>
        <end position="125"/>
    </location>
</feature>
<dbReference type="RefSeq" id="WP_402699521.1">
    <property type="nucleotide sequence ID" value="NZ_JBIUZV010000003.1"/>
</dbReference>
<sequence>MEQERLIVISMLLLAAAALLIAGAILLRDWQLRRSEKVLNRRIDIQQQQPDPEQPPAVPSRQRWLDHLANYAAQWVDTPLGRQLVAEEDRQLLDQCGVNDIRGKALFFATRVLLGAGIPIIAWIVRADEDVLHLLIIGFFGFGIGYMIPKWVMLAKAKERRRKAAEELPLLIDLLRLLQGVGLSIDQSLHVVQNEFAHALPVLSKELQIASQQYLNGRTREQSLKRFSTVFDNDDMNSIGRLIVQVDRYGGAVQQPLQQFSERIREQRKMEMKERIGKLTVKMTGVMVLTLLPGLLIITGGAGFIAIIRTLSQVGT</sequence>
<dbReference type="Gene3D" id="1.20.81.30">
    <property type="entry name" value="Type II secretion system (T2SS), domain F"/>
    <property type="match status" value="1"/>
</dbReference>
<comment type="caution">
    <text evidence="8">The sequence shown here is derived from an EMBL/GenBank/DDBJ whole genome shotgun (WGS) entry which is preliminary data.</text>
</comment>
<keyword evidence="2" id="KW-1003">Cell membrane</keyword>
<dbReference type="InterPro" id="IPR042094">
    <property type="entry name" value="T2SS_GspF_sf"/>
</dbReference>
<reference evidence="8 9" key="1">
    <citation type="submission" date="2024-10" db="EMBL/GenBank/DDBJ databases">
        <title>The Natural Products Discovery Center: Release of the First 8490 Sequenced Strains for Exploring Actinobacteria Biosynthetic Diversity.</title>
        <authorList>
            <person name="Kalkreuter E."/>
            <person name="Kautsar S.A."/>
            <person name="Yang D."/>
            <person name="Bader C.D."/>
            <person name="Teijaro C.N."/>
            <person name="Fluegel L."/>
            <person name="Davis C.M."/>
            <person name="Simpson J.R."/>
            <person name="Lauterbach L."/>
            <person name="Steele A.D."/>
            <person name="Gui C."/>
            <person name="Meng S."/>
            <person name="Li G."/>
            <person name="Viehrig K."/>
            <person name="Ye F."/>
            <person name="Su P."/>
            <person name="Kiefer A.F."/>
            <person name="Nichols A."/>
            <person name="Cepeda A.J."/>
            <person name="Yan W."/>
            <person name="Fan B."/>
            <person name="Jiang Y."/>
            <person name="Adhikari A."/>
            <person name="Zheng C.-J."/>
            <person name="Schuster L."/>
            <person name="Cowan T.M."/>
            <person name="Smanski M.J."/>
            <person name="Chevrette M.G."/>
            <person name="De Carvalho L.P.S."/>
            <person name="Shen B."/>
        </authorList>
    </citation>
    <scope>NUCLEOTIDE SEQUENCE [LARGE SCALE GENOMIC DNA]</scope>
    <source>
        <strain evidence="8 9">NPDC087045</strain>
    </source>
</reference>
<dbReference type="PANTHER" id="PTHR35007">
    <property type="entry name" value="INTEGRAL MEMBRANE PROTEIN-RELATED"/>
    <property type="match status" value="1"/>
</dbReference>
<keyword evidence="5 6" id="KW-0472">Membrane</keyword>